<dbReference type="EMBL" id="QGEG01000004">
    <property type="protein sequence ID" value="PWL37670.1"/>
    <property type="molecule type" value="Genomic_DNA"/>
</dbReference>
<dbReference type="Pfam" id="PF07687">
    <property type="entry name" value="M20_dimer"/>
    <property type="match status" value="1"/>
</dbReference>
<dbReference type="Pfam" id="PF01546">
    <property type="entry name" value="Peptidase_M20"/>
    <property type="match status" value="1"/>
</dbReference>
<dbReference type="CDD" id="cd03894">
    <property type="entry name" value="M20_ArgE"/>
    <property type="match status" value="1"/>
</dbReference>
<evidence type="ECO:0000256" key="6">
    <source>
        <dbReference type="ARBA" id="ARBA00022723"/>
    </source>
</evidence>
<organism evidence="11 12">
    <name type="scientific">Flagellimonas aquimarina</name>
    <dbReference type="NCBI Taxonomy" id="2201895"/>
    <lineage>
        <taxon>Bacteria</taxon>
        <taxon>Pseudomonadati</taxon>
        <taxon>Bacteroidota</taxon>
        <taxon>Flavobacteriia</taxon>
        <taxon>Flavobacteriales</taxon>
        <taxon>Flavobacteriaceae</taxon>
        <taxon>Flagellimonas</taxon>
    </lineage>
</organism>
<dbReference type="NCBIfam" id="TIGR01892">
    <property type="entry name" value="AcOrn-deacetyl"/>
    <property type="match status" value="1"/>
</dbReference>
<dbReference type="NCBIfam" id="NF005710">
    <property type="entry name" value="PRK07522.1"/>
    <property type="match status" value="1"/>
</dbReference>
<keyword evidence="5" id="KW-0028">Amino-acid biosynthesis</keyword>
<dbReference type="InterPro" id="IPR002933">
    <property type="entry name" value="Peptidase_M20"/>
</dbReference>
<keyword evidence="3" id="KW-0963">Cytoplasm</keyword>
<dbReference type="GO" id="GO:0046872">
    <property type="term" value="F:metal ion binding"/>
    <property type="evidence" value="ECO:0007669"/>
    <property type="project" value="UniProtKB-KW"/>
</dbReference>
<dbReference type="GO" id="GO:0006526">
    <property type="term" value="P:L-arginine biosynthetic process"/>
    <property type="evidence" value="ECO:0007669"/>
    <property type="project" value="UniProtKB-KW"/>
</dbReference>
<dbReference type="GO" id="GO:0008777">
    <property type="term" value="F:acetylornithine deacetylase activity"/>
    <property type="evidence" value="ECO:0007669"/>
    <property type="project" value="TreeGrafter"/>
</dbReference>
<keyword evidence="8" id="KW-0862">Zinc</keyword>
<keyword evidence="12" id="KW-1185">Reference proteome</keyword>
<dbReference type="RefSeq" id="WP_109664892.1">
    <property type="nucleotide sequence ID" value="NZ_QGEG01000004.1"/>
</dbReference>
<evidence type="ECO:0000259" key="10">
    <source>
        <dbReference type="Pfam" id="PF07687"/>
    </source>
</evidence>
<evidence type="ECO:0000313" key="11">
    <source>
        <dbReference type="EMBL" id="PWL37670.1"/>
    </source>
</evidence>
<dbReference type="InterPro" id="IPR036264">
    <property type="entry name" value="Bact_exopeptidase_dim_dom"/>
</dbReference>
<evidence type="ECO:0000256" key="7">
    <source>
        <dbReference type="ARBA" id="ARBA00022801"/>
    </source>
</evidence>
<gene>
    <name evidence="11" type="primary">argE</name>
    <name evidence="11" type="ORF">DKG77_15335</name>
</gene>
<dbReference type="Gene3D" id="3.40.630.10">
    <property type="entry name" value="Zn peptidases"/>
    <property type="match status" value="1"/>
</dbReference>
<dbReference type="InterPro" id="IPR001261">
    <property type="entry name" value="ArgE/DapE_CS"/>
</dbReference>
<protein>
    <submittedName>
        <fullName evidence="11">Acetylornithine deacetylase</fullName>
    </submittedName>
</protein>
<evidence type="ECO:0000313" key="12">
    <source>
        <dbReference type="Proteomes" id="UP000245762"/>
    </source>
</evidence>
<evidence type="ECO:0000256" key="3">
    <source>
        <dbReference type="ARBA" id="ARBA00022490"/>
    </source>
</evidence>
<dbReference type="PANTHER" id="PTHR43808">
    <property type="entry name" value="ACETYLORNITHINE DEACETYLASE"/>
    <property type="match status" value="1"/>
</dbReference>
<keyword evidence="7" id="KW-0378">Hydrolase</keyword>
<reference evidence="11 12" key="1">
    <citation type="submission" date="2018-05" db="EMBL/GenBank/DDBJ databases">
        <title>Complete genome sequence of Flagellimonas aquimarina ECD12 isolated from seaweed Ecklonia cava.</title>
        <authorList>
            <person name="Choi S."/>
            <person name="Seong C."/>
        </authorList>
    </citation>
    <scope>NUCLEOTIDE SEQUENCE [LARGE SCALE GENOMIC DNA]</scope>
    <source>
        <strain evidence="11 12">ECD12</strain>
    </source>
</reference>
<comment type="caution">
    <text evidence="11">The sequence shown here is derived from an EMBL/GenBank/DDBJ whole genome shotgun (WGS) entry which is preliminary data.</text>
</comment>
<keyword evidence="4" id="KW-0055">Arginine biosynthesis</keyword>
<dbReference type="AlphaFoldDB" id="A0A316LC71"/>
<evidence type="ECO:0000256" key="9">
    <source>
        <dbReference type="ARBA" id="ARBA00023285"/>
    </source>
</evidence>
<accession>A0A316LC71</accession>
<proteinExistence type="inferred from homology"/>
<sequence>MVKTNTQNKLDSAISILGDLVAFSILGGQSNLPIAEYILKWLQKNDVDHHEVFNESKDKVSIHCRIGPEVDGGIILSGHMDVVTSEGQQWSKPDFTLTNEDNKLYARGTSDMKGFLACCLAMLPHFKQANLKKPIYFAFSYDEEIGCLASEQLILSIKSTYKERPSFAIIGEPSLMQTVNGEKGAAFFKTTIYSAAAHSSEVRKSISAIEEATYLIQWLLGKMDEFIAERNFDDRFEPPYTTIHAGVIKGGNAVNIIADQCEFSWDVRNIPSDSIQEVLDSFEEFCAKRTVEKRETCPNFKIKTDKQFSIVPSLDTSENSEIVRIVNSFSGTDSTKTVSFASEAGYFSEAGFETVVCGPGSMDQGHRADEFIEINELKKCLSFLERMSIWAETSKEPNMDYEKI</sequence>
<dbReference type="PROSITE" id="PS00759">
    <property type="entry name" value="ARGE_DAPE_CPG2_2"/>
    <property type="match status" value="1"/>
</dbReference>
<comment type="cofactor">
    <cofactor evidence="1">
        <name>Zn(2+)</name>
        <dbReference type="ChEBI" id="CHEBI:29105"/>
    </cofactor>
</comment>
<keyword evidence="6" id="KW-0479">Metal-binding</keyword>
<feature type="domain" description="Peptidase M20 dimerisation" evidence="10">
    <location>
        <begin position="180"/>
        <end position="292"/>
    </location>
</feature>
<dbReference type="SUPFAM" id="SSF55031">
    <property type="entry name" value="Bacterial exopeptidase dimerisation domain"/>
    <property type="match status" value="1"/>
</dbReference>
<keyword evidence="9" id="KW-0170">Cobalt</keyword>
<dbReference type="SUPFAM" id="SSF53187">
    <property type="entry name" value="Zn-dependent exopeptidases"/>
    <property type="match status" value="1"/>
</dbReference>
<evidence type="ECO:0000256" key="8">
    <source>
        <dbReference type="ARBA" id="ARBA00022833"/>
    </source>
</evidence>
<evidence type="ECO:0000256" key="1">
    <source>
        <dbReference type="ARBA" id="ARBA00001947"/>
    </source>
</evidence>
<dbReference type="PANTHER" id="PTHR43808:SF31">
    <property type="entry name" value="N-ACETYL-L-CITRULLINE DEACETYLASE"/>
    <property type="match status" value="1"/>
</dbReference>
<dbReference type="InterPro" id="IPR011650">
    <property type="entry name" value="Peptidase_M20_dimer"/>
</dbReference>
<evidence type="ECO:0000256" key="4">
    <source>
        <dbReference type="ARBA" id="ARBA00022571"/>
    </source>
</evidence>
<dbReference type="OrthoDB" id="9792335at2"/>
<dbReference type="Proteomes" id="UP000245762">
    <property type="component" value="Unassembled WGS sequence"/>
</dbReference>
<dbReference type="InterPro" id="IPR050072">
    <property type="entry name" value="Peptidase_M20A"/>
</dbReference>
<dbReference type="Gene3D" id="3.30.70.360">
    <property type="match status" value="1"/>
</dbReference>
<name>A0A316LC71_9FLAO</name>
<dbReference type="InterPro" id="IPR010169">
    <property type="entry name" value="AcOrn-deacetyl"/>
</dbReference>
<evidence type="ECO:0000256" key="2">
    <source>
        <dbReference type="ARBA" id="ARBA00005691"/>
    </source>
</evidence>
<comment type="similarity">
    <text evidence="2">Belongs to the peptidase M20A family. ArgE subfamily.</text>
</comment>
<evidence type="ECO:0000256" key="5">
    <source>
        <dbReference type="ARBA" id="ARBA00022605"/>
    </source>
</evidence>